<evidence type="ECO:0000313" key="1">
    <source>
        <dbReference type="EMBL" id="AKC85912.1"/>
    </source>
</evidence>
<dbReference type="PANTHER" id="PTHR35850:SF1">
    <property type="entry name" value="TYPE VI SECRETION SYSTEM SHEATH PROTEIN TSSB1"/>
    <property type="match status" value="1"/>
</dbReference>
<protein>
    <submittedName>
        <fullName evidence="1">Type VI secretion protein</fullName>
    </submittedName>
</protein>
<dbReference type="KEGG" id="psuw:WQ53_03195"/>
<sequence>MAKKESTQHKLDRVRAPRVQLTYDVEIGDAIEKKELPFVAGVVGDFSGQPAEPLAKLKERKFVNVDKDNFDEVLKGMKPRLQLQAENRLKGDGSKVGVELNFRNLEDFSPERVVNQIEPLRKLLEARQRLADLRNKMAGNDKFEELLNEVLQNTDQIAQLSKELPPKPDGEE</sequence>
<dbReference type="Proteomes" id="UP000033067">
    <property type="component" value="Chromosome"/>
</dbReference>
<name>A0A0E3Z018_9GAMM</name>
<proteinExistence type="predicted"/>
<dbReference type="PATRIC" id="fig|314722.6.peg.668"/>
<reference evidence="1 2" key="1">
    <citation type="journal article" date="2015" name="Genome Announc.">
        <title>Complete Genome Sequence of Pseudoxanthomonas suwonensis Strain J1, a Cellulose-Degrading Bacterium Isolated from Leaf- and Wood-Enriched Soil.</title>
        <authorList>
            <person name="Hou L."/>
            <person name="Jiang J."/>
            <person name="Xu Z."/>
            <person name="Zhou Y."/>
            <person name="Leung F.C."/>
        </authorList>
    </citation>
    <scope>NUCLEOTIDE SEQUENCE [LARGE SCALE GENOMIC DNA]</scope>
    <source>
        <strain evidence="1 2">J1</strain>
    </source>
</reference>
<dbReference type="PANTHER" id="PTHR35850">
    <property type="entry name" value="CYTOPLASMIC PROTEIN-RELATED"/>
    <property type="match status" value="1"/>
</dbReference>
<dbReference type="EMBL" id="CP011144">
    <property type="protein sequence ID" value="AKC85912.1"/>
    <property type="molecule type" value="Genomic_DNA"/>
</dbReference>
<dbReference type="AlphaFoldDB" id="A0A0E3Z018"/>
<gene>
    <name evidence="1" type="ORF">WQ53_03195</name>
</gene>
<dbReference type="InterPro" id="IPR008312">
    <property type="entry name" value="T6SS_TssB1"/>
</dbReference>
<keyword evidence="2" id="KW-1185">Reference proteome</keyword>
<dbReference type="NCBIfam" id="TIGR03358">
    <property type="entry name" value="VI_chp_5"/>
    <property type="match status" value="1"/>
</dbReference>
<dbReference type="Pfam" id="PF05591">
    <property type="entry name" value="T6SS_VipA"/>
    <property type="match status" value="1"/>
</dbReference>
<organism evidence="1 2">
    <name type="scientific">Pseudoxanthomonas suwonensis</name>
    <dbReference type="NCBI Taxonomy" id="314722"/>
    <lineage>
        <taxon>Bacteria</taxon>
        <taxon>Pseudomonadati</taxon>
        <taxon>Pseudomonadota</taxon>
        <taxon>Gammaproteobacteria</taxon>
        <taxon>Lysobacterales</taxon>
        <taxon>Lysobacteraceae</taxon>
        <taxon>Pseudoxanthomonas</taxon>
    </lineage>
</organism>
<dbReference type="OrthoDB" id="9789942at2"/>
<dbReference type="RefSeq" id="WP_052630340.1">
    <property type="nucleotide sequence ID" value="NZ_CP011144.1"/>
</dbReference>
<evidence type="ECO:0000313" key="2">
    <source>
        <dbReference type="Proteomes" id="UP000033067"/>
    </source>
</evidence>
<accession>A0A0E3Z018</accession>
<dbReference type="PIRSF" id="PIRSF028301">
    <property type="entry name" value="UCP028301"/>
    <property type="match status" value="1"/>
</dbReference>